<gene>
    <name evidence="1" type="ORF">NLO413_0107</name>
</gene>
<evidence type="ECO:0000313" key="2">
    <source>
        <dbReference type="Proteomes" id="UP000033562"/>
    </source>
</evidence>
<name>A0A0F3NPB3_9RICK</name>
<keyword evidence="2" id="KW-1185">Reference proteome</keyword>
<dbReference type="EMBL" id="LANX01000001">
    <property type="protein sequence ID" value="KJV68744.1"/>
    <property type="molecule type" value="Genomic_DNA"/>
</dbReference>
<comment type="caution">
    <text evidence="1">The sequence shown here is derived from an EMBL/GenBank/DDBJ whole genome shotgun (WGS) entry which is preliminary data.</text>
</comment>
<protein>
    <submittedName>
        <fullName evidence="1">Uncharacterized protein</fullName>
    </submittedName>
</protein>
<dbReference type="AlphaFoldDB" id="A0A0F3NPB3"/>
<organism evidence="1 2">
    <name type="scientific">Candidatus Neoehrlichia procyonis str. RAC413</name>
    <dbReference type="NCBI Taxonomy" id="1359163"/>
    <lineage>
        <taxon>Bacteria</taxon>
        <taxon>Pseudomonadati</taxon>
        <taxon>Pseudomonadota</taxon>
        <taxon>Alphaproteobacteria</taxon>
        <taxon>Rickettsiales</taxon>
        <taxon>Anaplasmataceae</taxon>
        <taxon>Candidatus Neoehrlichia</taxon>
    </lineage>
</organism>
<proteinExistence type="predicted"/>
<dbReference type="Proteomes" id="UP000033562">
    <property type="component" value="Unassembled WGS sequence"/>
</dbReference>
<reference evidence="1 2" key="1">
    <citation type="submission" date="2015-02" db="EMBL/GenBank/DDBJ databases">
        <title>Genome Sequencing of Rickettsiales.</title>
        <authorList>
            <person name="Daugherty S.C."/>
            <person name="Su Q."/>
            <person name="Abolude K."/>
            <person name="Beier-Sexton M."/>
            <person name="Carlyon J.A."/>
            <person name="Carter R."/>
            <person name="Day N.P."/>
            <person name="Dumler S.J."/>
            <person name="Dyachenko V."/>
            <person name="Godinez A."/>
            <person name="Kurtti T.J."/>
            <person name="Lichay M."/>
            <person name="Mullins K.E."/>
            <person name="Ott S."/>
            <person name="Pappas-Brown V."/>
            <person name="Paris D.H."/>
            <person name="Patel P."/>
            <person name="Richards A.L."/>
            <person name="Sadzewicz L."/>
            <person name="Sears K."/>
            <person name="Seidman D."/>
            <person name="Sengamalay N."/>
            <person name="Stenos J."/>
            <person name="Tallon L.J."/>
            <person name="Vincent G."/>
            <person name="Fraser C.M."/>
            <person name="Munderloh U."/>
            <person name="Dunning-Hotopp J.C."/>
        </authorList>
    </citation>
    <scope>NUCLEOTIDE SEQUENCE [LARGE SCALE GENOMIC DNA]</scope>
    <source>
        <strain evidence="1 2">RAC413</strain>
    </source>
</reference>
<accession>A0A0F3NPB3</accession>
<evidence type="ECO:0000313" key="1">
    <source>
        <dbReference type="EMBL" id="KJV68744.1"/>
    </source>
</evidence>
<sequence>MCGSILLLSIFFMVLPYTNSFISLNNKVIDTFAQYITKIT</sequence>